<reference evidence="1" key="1">
    <citation type="submission" date="2020-05" db="EMBL/GenBank/DDBJ databases">
        <authorList>
            <person name="Chiriac C."/>
            <person name="Salcher M."/>
            <person name="Ghai R."/>
            <person name="Kavagutti S V."/>
        </authorList>
    </citation>
    <scope>NUCLEOTIDE SEQUENCE</scope>
</reference>
<gene>
    <name evidence="1" type="ORF">UFOPK1843_00210</name>
</gene>
<accession>A0A6J6GS78</accession>
<dbReference type="PROSITE" id="PS51257">
    <property type="entry name" value="PROKAR_LIPOPROTEIN"/>
    <property type="match status" value="1"/>
</dbReference>
<protein>
    <submittedName>
        <fullName evidence="1">Unannotated protein</fullName>
    </submittedName>
</protein>
<evidence type="ECO:0000313" key="1">
    <source>
        <dbReference type="EMBL" id="CAB4601944.1"/>
    </source>
</evidence>
<organism evidence="1">
    <name type="scientific">freshwater metagenome</name>
    <dbReference type="NCBI Taxonomy" id="449393"/>
    <lineage>
        <taxon>unclassified sequences</taxon>
        <taxon>metagenomes</taxon>
        <taxon>ecological metagenomes</taxon>
    </lineage>
</organism>
<proteinExistence type="predicted"/>
<name>A0A6J6GS78_9ZZZZ</name>
<dbReference type="EMBL" id="CAEZUR010000010">
    <property type="protein sequence ID" value="CAB4601944.1"/>
    <property type="molecule type" value="Genomic_DNA"/>
</dbReference>
<dbReference type="AlphaFoldDB" id="A0A6J6GS78"/>
<sequence length="94" mass="9727">MKKLLTMVIATTVGFGLAGCAGVSTKELLSPSYKAGTIFGGAISQDNLDLLANGDIKAFCKEYAGIAGEQSVEYFSVDDFESGCVDGFNEANGS</sequence>